<evidence type="ECO:0000313" key="3">
    <source>
        <dbReference type="Proteomes" id="UP000319865"/>
    </source>
</evidence>
<dbReference type="SMART" id="SM00507">
    <property type="entry name" value="HNHc"/>
    <property type="match status" value="1"/>
</dbReference>
<organism evidence="2 3">
    <name type="scientific">Blastococcus colisei</name>
    <dbReference type="NCBI Taxonomy" id="1564162"/>
    <lineage>
        <taxon>Bacteria</taxon>
        <taxon>Bacillati</taxon>
        <taxon>Actinomycetota</taxon>
        <taxon>Actinomycetes</taxon>
        <taxon>Geodermatophilales</taxon>
        <taxon>Geodermatophilaceae</taxon>
        <taxon>Blastococcus</taxon>
    </lineage>
</organism>
<accession>A0A543P9T5</accession>
<dbReference type="RefSeq" id="WP_142023668.1">
    <property type="nucleotide sequence ID" value="NZ_VFQE01000001.1"/>
</dbReference>
<dbReference type="Proteomes" id="UP000319865">
    <property type="component" value="Unassembled WGS sequence"/>
</dbReference>
<evidence type="ECO:0000259" key="1">
    <source>
        <dbReference type="SMART" id="SM00507"/>
    </source>
</evidence>
<protein>
    <submittedName>
        <fullName evidence="2">Uncharacterized protein DUF222</fullName>
    </submittedName>
</protein>
<sequence length="438" mass="46930">MCSSSRPDALSRLTAALDDLAIEDLSGQFGPQLLEGLRDLLAAQNRLAAQLTRRVRECEVTQAPEHDGLKTMQSWLRGHGRLSPPAAARLVRCGRALTQLPAVEEAFGRGAVTAEQVAAIAPVARAENVAAAATQGVDLSGVDAALAEVAATRPYDELRQVVHHYLERLDPDGPEPDPTEGRSLVWSRHADGAVSGRFDLDAVGGEKFLTAIESILQAGRCAGDDRTRAQQQADALVQLADNALASGGLPIMRTVKPHVVAMINVEDLIDPATGPGAARTGFGAVVSAARARWLACDGTVSRVVMGPDGEVLDYGRARRIVPPGLRRAVEVQQRHCVFAGCGAPTHWCDVHHVLEWVLDEGPTSLDNSALLCERHHTKVHHGFRIERDPIGRWHTYRPDGTEILPPAPLPQVADEPNTVWDLDPRDVALAGHTSGAVP</sequence>
<feature type="domain" description="HNH nuclease" evidence="1">
    <location>
        <begin position="324"/>
        <end position="377"/>
    </location>
</feature>
<reference evidence="2 3" key="1">
    <citation type="submission" date="2019-06" db="EMBL/GenBank/DDBJ databases">
        <title>Sequencing the genomes of 1000 actinobacteria strains.</title>
        <authorList>
            <person name="Klenk H.-P."/>
        </authorList>
    </citation>
    <scope>NUCLEOTIDE SEQUENCE [LARGE SCALE GENOMIC DNA]</scope>
    <source>
        <strain evidence="2 3">DSM 46837</strain>
    </source>
</reference>
<dbReference type="AlphaFoldDB" id="A0A543P9T5"/>
<evidence type="ECO:0000313" key="2">
    <source>
        <dbReference type="EMBL" id="TQN40848.1"/>
    </source>
</evidence>
<proteinExistence type="predicted"/>
<keyword evidence="3" id="KW-1185">Reference proteome</keyword>
<dbReference type="OrthoDB" id="3634417at2"/>
<dbReference type="Pfam" id="PF02720">
    <property type="entry name" value="DUF222"/>
    <property type="match status" value="1"/>
</dbReference>
<dbReference type="InterPro" id="IPR003870">
    <property type="entry name" value="DUF222"/>
</dbReference>
<gene>
    <name evidence="2" type="ORF">FHU33_0199</name>
</gene>
<dbReference type="EMBL" id="VFQE01000001">
    <property type="protein sequence ID" value="TQN40848.1"/>
    <property type="molecule type" value="Genomic_DNA"/>
</dbReference>
<dbReference type="CDD" id="cd00085">
    <property type="entry name" value="HNHc"/>
    <property type="match status" value="1"/>
</dbReference>
<comment type="caution">
    <text evidence="2">The sequence shown here is derived from an EMBL/GenBank/DDBJ whole genome shotgun (WGS) entry which is preliminary data.</text>
</comment>
<dbReference type="InterPro" id="IPR003615">
    <property type="entry name" value="HNH_nuc"/>
</dbReference>
<name>A0A543P9T5_9ACTN</name>